<organism evidence="6 7">
    <name type="scientific">Albimonas pacifica</name>
    <dbReference type="NCBI Taxonomy" id="1114924"/>
    <lineage>
        <taxon>Bacteria</taxon>
        <taxon>Pseudomonadati</taxon>
        <taxon>Pseudomonadota</taxon>
        <taxon>Alphaproteobacteria</taxon>
        <taxon>Rhodobacterales</taxon>
        <taxon>Paracoccaceae</taxon>
        <taxon>Albimonas</taxon>
    </lineage>
</organism>
<dbReference type="PANTHER" id="PTHR30126">
    <property type="entry name" value="HTH-TYPE TRANSCRIPTIONAL REGULATOR"/>
    <property type="match status" value="1"/>
</dbReference>
<evidence type="ECO:0000256" key="3">
    <source>
        <dbReference type="ARBA" id="ARBA00023125"/>
    </source>
</evidence>
<proteinExistence type="inferred from homology"/>
<dbReference type="InterPro" id="IPR036390">
    <property type="entry name" value="WH_DNA-bd_sf"/>
</dbReference>
<dbReference type="GO" id="GO:0003700">
    <property type="term" value="F:DNA-binding transcription factor activity"/>
    <property type="evidence" value="ECO:0007669"/>
    <property type="project" value="InterPro"/>
</dbReference>
<name>A0A1I3DDM1_9RHOB</name>
<accession>A0A1I3DDM1</accession>
<keyword evidence="2" id="KW-0805">Transcription regulation</keyword>
<keyword evidence="4" id="KW-0804">Transcription</keyword>
<evidence type="ECO:0000256" key="1">
    <source>
        <dbReference type="ARBA" id="ARBA00009437"/>
    </source>
</evidence>
<dbReference type="RefSeq" id="WP_092858635.1">
    <property type="nucleotide sequence ID" value="NZ_FOQH01000002.1"/>
</dbReference>
<evidence type="ECO:0000256" key="2">
    <source>
        <dbReference type="ARBA" id="ARBA00023015"/>
    </source>
</evidence>
<dbReference type="Gene3D" id="1.10.10.10">
    <property type="entry name" value="Winged helix-like DNA-binding domain superfamily/Winged helix DNA-binding domain"/>
    <property type="match status" value="1"/>
</dbReference>
<evidence type="ECO:0000259" key="5">
    <source>
        <dbReference type="PROSITE" id="PS50931"/>
    </source>
</evidence>
<comment type="similarity">
    <text evidence="1">Belongs to the LysR transcriptional regulatory family.</text>
</comment>
<protein>
    <submittedName>
        <fullName evidence="6">DNA-binding transcriptional regulator, LysR family</fullName>
    </submittedName>
</protein>
<dbReference type="Pfam" id="PF03466">
    <property type="entry name" value="LysR_substrate"/>
    <property type="match status" value="1"/>
</dbReference>
<dbReference type="PANTHER" id="PTHR30126:SF80">
    <property type="entry name" value="TRANSCRIPTIONAL REGULATOR-RELATED"/>
    <property type="match status" value="1"/>
</dbReference>
<evidence type="ECO:0000313" key="7">
    <source>
        <dbReference type="Proteomes" id="UP000199377"/>
    </source>
</evidence>
<dbReference type="OrthoDB" id="5297263at2"/>
<dbReference type="InterPro" id="IPR005119">
    <property type="entry name" value="LysR_subst-bd"/>
</dbReference>
<dbReference type="InterPro" id="IPR000847">
    <property type="entry name" value="LysR_HTH_N"/>
</dbReference>
<dbReference type="PROSITE" id="PS50931">
    <property type="entry name" value="HTH_LYSR"/>
    <property type="match status" value="1"/>
</dbReference>
<feature type="domain" description="HTH lysR-type" evidence="5">
    <location>
        <begin position="1"/>
        <end position="62"/>
    </location>
</feature>
<dbReference type="SUPFAM" id="SSF53850">
    <property type="entry name" value="Periplasmic binding protein-like II"/>
    <property type="match status" value="1"/>
</dbReference>
<gene>
    <name evidence="6" type="ORF">SAMN05216258_102516</name>
</gene>
<dbReference type="STRING" id="1114924.SAMN05216258_102516"/>
<dbReference type="Pfam" id="PF00126">
    <property type="entry name" value="HTH_1"/>
    <property type="match status" value="1"/>
</dbReference>
<evidence type="ECO:0000313" key="6">
    <source>
        <dbReference type="EMBL" id="SFH84571.1"/>
    </source>
</evidence>
<sequence length="314" mass="34102">MSLHLLPRPLRYVEAVAEHGSVQAASRALGIAASAIDRQIHALEEASQTPLFERLPRGMRPTAAGEAVIVMARRWRADAERLDDGLREMRGQERGVVRLAAMDSLANGLLPELAEWLQAEHPRIQLACDVLTPPDAARALDEGTADLALAFNLSPSRNHHAAWSTDLPFGCVVAPAHPLAALDAVTVADLARHPTVSQSAVLPSRRYLETRYGWLFADNPPALLSNSLQLLKGALAGGRMAMLTSELDVLPELERGTLVWKPLREPGLRPQTIALAVDARRPLTRAGRIVLERLAARAPERLAALRAAREEGGR</sequence>
<evidence type="ECO:0000256" key="4">
    <source>
        <dbReference type="ARBA" id="ARBA00023163"/>
    </source>
</evidence>
<dbReference type="Proteomes" id="UP000199377">
    <property type="component" value="Unassembled WGS sequence"/>
</dbReference>
<dbReference type="EMBL" id="FOQH01000002">
    <property type="protein sequence ID" value="SFH84571.1"/>
    <property type="molecule type" value="Genomic_DNA"/>
</dbReference>
<dbReference type="InterPro" id="IPR036388">
    <property type="entry name" value="WH-like_DNA-bd_sf"/>
</dbReference>
<keyword evidence="3 6" id="KW-0238">DNA-binding</keyword>
<reference evidence="6 7" key="1">
    <citation type="submission" date="2016-10" db="EMBL/GenBank/DDBJ databases">
        <authorList>
            <person name="de Groot N.N."/>
        </authorList>
    </citation>
    <scope>NUCLEOTIDE SEQUENCE [LARGE SCALE GENOMIC DNA]</scope>
    <source>
        <strain evidence="6 7">CGMCC 1.11030</strain>
    </source>
</reference>
<dbReference type="AlphaFoldDB" id="A0A1I3DDM1"/>
<dbReference type="SUPFAM" id="SSF46785">
    <property type="entry name" value="Winged helix' DNA-binding domain"/>
    <property type="match status" value="1"/>
</dbReference>
<keyword evidence="7" id="KW-1185">Reference proteome</keyword>
<dbReference type="Gene3D" id="3.40.190.10">
    <property type="entry name" value="Periplasmic binding protein-like II"/>
    <property type="match status" value="2"/>
</dbReference>
<dbReference type="GO" id="GO:0000976">
    <property type="term" value="F:transcription cis-regulatory region binding"/>
    <property type="evidence" value="ECO:0007669"/>
    <property type="project" value="TreeGrafter"/>
</dbReference>